<feature type="signal peptide" evidence="2">
    <location>
        <begin position="1"/>
        <end position="22"/>
    </location>
</feature>
<feature type="region of interest" description="Disordered" evidence="1">
    <location>
        <begin position="24"/>
        <end position="52"/>
    </location>
</feature>
<dbReference type="EMBL" id="QFQP01000027">
    <property type="protein sequence ID" value="PZR08053.1"/>
    <property type="molecule type" value="Genomic_DNA"/>
</dbReference>
<comment type="caution">
    <text evidence="3">The sequence shown here is derived from an EMBL/GenBank/DDBJ whole genome shotgun (WGS) entry which is preliminary data.</text>
</comment>
<dbReference type="Proteomes" id="UP000249061">
    <property type="component" value="Unassembled WGS sequence"/>
</dbReference>
<dbReference type="AlphaFoldDB" id="A0A2W5T571"/>
<feature type="chain" id="PRO_5015883718" description="DUF4476 domain-containing protein" evidence="2">
    <location>
        <begin position="23"/>
        <end position="520"/>
    </location>
</feature>
<organism evidence="3 4">
    <name type="scientific">Archangium gephyra</name>
    <dbReference type="NCBI Taxonomy" id="48"/>
    <lineage>
        <taxon>Bacteria</taxon>
        <taxon>Pseudomonadati</taxon>
        <taxon>Myxococcota</taxon>
        <taxon>Myxococcia</taxon>
        <taxon>Myxococcales</taxon>
        <taxon>Cystobacterineae</taxon>
        <taxon>Archangiaceae</taxon>
        <taxon>Archangium</taxon>
    </lineage>
</organism>
<name>A0A2W5T571_9BACT</name>
<keyword evidence="2" id="KW-0732">Signal</keyword>
<reference evidence="3 4" key="1">
    <citation type="submission" date="2017-08" db="EMBL/GenBank/DDBJ databases">
        <title>Infants hospitalized years apart are colonized by the same room-sourced microbial strains.</title>
        <authorList>
            <person name="Brooks B."/>
            <person name="Olm M.R."/>
            <person name="Firek B.A."/>
            <person name="Baker R."/>
            <person name="Thomas B.C."/>
            <person name="Morowitz M.J."/>
            <person name="Banfield J.F."/>
        </authorList>
    </citation>
    <scope>NUCLEOTIDE SEQUENCE [LARGE SCALE GENOMIC DNA]</scope>
    <source>
        <strain evidence="3">S2_003_000_R2_14</strain>
    </source>
</reference>
<evidence type="ECO:0000256" key="1">
    <source>
        <dbReference type="SAM" id="MobiDB-lite"/>
    </source>
</evidence>
<gene>
    <name evidence="3" type="ORF">DI536_25800</name>
</gene>
<evidence type="ECO:0008006" key="5">
    <source>
        <dbReference type="Google" id="ProtNLM"/>
    </source>
</evidence>
<evidence type="ECO:0000313" key="3">
    <source>
        <dbReference type="EMBL" id="PZR08053.1"/>
    </source>
</evidence>
<accession>A0A2W5T571</accession>
<proteinExistence type="predicted"/>
<feature type="region of interest" description="Disordered" evidence="1">
    <location>
        <begin position="114"/>
        <end position="136"/>
    </location>
</feature>
<sequence>MSRLLKSLVLAACTLAPLGASAQNRRPLRQAEDAVNEASRAAQRSGPGCRTTMQGRLESLVREVRALGNDADFMEVQRVERLVANAAASAGFANCPDGVLNALYRADDALNDVRTSRWDNNGGGRGPGRDDDDERSRFGDMKQLQVQTNAQFDGETAVRVTVPELTLRNMRGQNFYLGARFRSLQGNWSEWTTTQTWSVPSDPFVWRNAFTHYFLASTLAEDDFANGRFIAQVSVFDARGRAVVTREVQFRANVPQLPPGPPPGPGYPPPMTQRDCGTGPDVGCLMTRDGRLPMDGTTFQGFLSSMQSNPNEILRQEIAQTMLNGGNYLTAVQFGLVLDLFRNEITRMDVARRGARRLVNPQHALAYSAKFNNSIYQRDYTQLISAQLNQVQPQLPPPGGPGYPVRDCGTGPNDPGCSMQRNGRWAMDGPTWSNVYEALRTQSNGYMRRDMMNQLTGNQMMTAMQLGLLMDLLDNEYMRRDFATAAAPRVVNPMHALTLGSKFNNAYMQRDFVTLMSQQQ</sequence>
<evidence type="ECO:0000256" key="2">
    <source>
        <dbReference type="SAM" id="SignalP"/>
    </source>
</evidence>
<protein>
    <recommendedName>
        <fullName evidence="5">DUF4476 domain-containing protein</fullName>
    </recommendedName>
</protein>
<evidence type="ECO:0000313" key="4">
    <source>
        <dbReference type="Proteomes" id="UP000249061"/>
    </source>
</evidence>